<keyword evidence="15" id="KW-1185">Reference proteome</keyword>
<dbReference type="Proteomes" id="UP000237000">
    <property type="component" value="Unassembled WGS sequence"/>
</dbReference>
<feature type="compositionally biased region" description="Polar residues" evidence="12">
    <location>
        <begin position="146"/>
        <end position="166"/>
    </location>
</feature>
<evidence type="ECO:0000256" key="10">
    <source>
        <dbReference type="PROSITE-ProRule" id="PRU00175"/>
    </source>
</evidence>
<keyword evidence="7 11" id="KW-0833">Ubl conjugation pathway</keyword>
<dbReference type="SUPFAM" id="SSF57850">
    <property type="entry name" value="RING/U-box"/>
    <property type="match status" value="1"/>
</dbReference>
<proteinExistence type="predicted"/>
<evidence type="ECO:0000256" key="8">
    <source>
        <dbReference type="ARBA" id="ARBA00022833"/>
    </source>
</evidence>
<dbReference type="GO" id="GO:0006511">
    <property type="term" value="P:ubiquitin-dependent protein catabolic process"/>
    <property type="evidence" value="ECO:0007669"/>
    <property type="project" value="UniProtKB-UniRule"/>
</dbReference>
<evidence type="ECO:0000256" key="5">
    <source>
        <dbReference type="ARBA" id="ARBA00022723"/>
    </source>
</evidence>
<keyword evidence="14" id="KW-0675">Receptor</keyword>
<accession>A0A2P5EQM9</accession>
<comment type="pathway">
    <text evidence="3 11">Protein modification; protein ubiquitination.</text>
</comment>
<dbReference type="STRING" id="63057.A0A2P5EQM9"/>
<comment type="subcellular location">
    <subcellularLocation>
        <location evidence="2">Endomembrane system</location>
    </subcellularLocation>
    <subcellularLocation>
        <location evidence="11">Endoplasmic reticulum membrane</location>
        <topology evidence="11">Single-pass type IV membrane protein</topology>
    </subcellularLocation>
</comment>
<evidence type="ECO:0000256" key="9">
    <source>
        <dbReference type="ARBA" id="ARBA00023136"/>
    </source>
</evidence>
<keyword evidence="11" id="KW-0256">Endoplasmic reticulum</keyword>
<evidence type="ECO:0000256" key="1">
    <source>
        <dbReference type="ARBA" id="ARBA00000900"/>
    </source>
</evidence>
<dbReference type="SMART" id="SM00184">
    <property type="entry name" value="RING"/>
    <property type="match status" value="1"/>
</dbReference>
<dbReference type="AlphaFoldDB" id="A0A2P5EQM9"/>
<evidence type="ECO:0000259" key="13">
    <source>
        <dbReference type="PROSITE" id="PS50089"/>
    </source>
</evidence>
<dbReference type="EMBL" id="JXTC01000112">
    <property type="protein sequence ID" value="PON87812.1"/>
    <property type="molecule type" value="Genomic_DNA"/>
</dbReference>
<reference evidence="15" key="1">
    <citation type="submission" date="2016-06" db="EMBL/GenBank/DDBJ databases">
        <title>Parallel loss of symbiosis genes in relatives of nitrogen-fixing non-legume Parasponia.</title>
        <authorList>
            <person name="Van Velzen R."/>
            <person name="Holmer R."/>
            <person name="Bu F."/>
            <person name="Rutten L."/>
            <person name="Van Zeijl A."/>
            <person name="Liu W."/>
            <person name="Santuari L."/>
            <person name="Cao Q."/>
            <person name="Sharma T."/>
            <person name="Shen D."/>
            <person name="Roswanjaya Y."/>
            <person name="Wardhani T."/>
            <person name="Kalhor M.S."/>
            <person name="Jansen J."/>
            <person name="Van den Hoogen J."/>
            <person name="Gungor B."/>
            <person name="Hartog M."/>
            <person name="Hontelez J."/>
            <person name="Verver J."/>
            <person name="Yang W.-C."/>
            <person name="Schijlen E."/>
            <person name="Repin R."/>
            <person name="Schilthuizen M."/>
            <person name="Schranz E."/>
            <person name="Heidstra R."/>
            <person name="Miyata K."/>
            <person name="Fedorova E."/>
            <person name="Kohlen W."/>
            <person name="Bisseling T."/>
            <person name="Smit S."/>
            <person name="Geurts R."/>
        </authorList>
    </citation>
    <scope>NUCLEOTIDE SEQUENCE [LARGE SCALE GENOMIC DNA]</scope>
    <source>
        <strain evidence="15">cv. RG33-2</strain>
    </source>
</reference>
<feature type="region of interest" description="Disordered" evidence="12">
    <location>
        <begin position="146"/>
        <end position="171"/>
    </location>
</feature>
<protein>
    <recommendedName>
        <fullName evidence="11">E3 ubiquitin-protein ligase RMA</fullName>
        <ecNumber evidence="11">2.3.2.27</ecNumber>
    </recommendedName>
    <alternativeName>
        <fullName evidence="11">Protein RING membrane-anchor</fullName>
    </alternativeName>
    <alternativeName>
        <fullName evidence="11">RING-type E3 ubiquitin transferase RMA</fullName>
    </alternativeName>
</protein>
<keyword evidence="6 10" id="KW-0863">Zinc-finger</keyword>
<dbReference type="PANTHER" id="PTHR12313">
    <property type="entry name" value="E3 UBIQUITIN-PROTEIN LIGASE RNF5-RELATED"/>
    <property type="match status" value="1"/>
</dbReference>
<dbReference type="InParanoid" id="A0A2P5EQM9"/>
<evidence type="ECO:0000256" key="2">
    <source>
        <dbReference type="ARBA" id="ARBA00004308"/>
    </source>
</evidence>
<dbReference type="InterPro" id="IPR017907">
    <property type="entry name" value="Znf_RING_CS"/>
</dbReference>
<evidence type="ECO:0000313" key="15">
    <source>
        <dbReference type="Proteomes" id="UP000237000"/>
    </source>
</evidence>
<dbReference type="InterPro" id="IPR001841">
    <property type="entry name" value="Znf_RING"/>
</dbReference>
<evidence type="ECO:0000313" key="14">
    <source>
        <dbReference type="EMBL" id="PON87812.1"/>
    </source>
</evidence>
<evidence type="ECO:0000256" key="11">
    <source>
        <dbReference type="RuleBase" id="RU369090"/>
    </source>
</evidence>
<feature type="domain" description="RING-type" evidence="13">
    <location>
        <begin position="45"/>
        <end position="95"/>
    </location>
</feature>
<dbReference type="GO" id="GO:0005789">
    <property type="term" value="C:endoplasmic reticulum membrane"/>
    <property type="evidence" value="ECO:0007669"/>
    <property type="project" value="UniProtKB-SubCell"/>
</dbReference>
<evidence type="ECO:0000256" key="12">
    <source>
        <dbReference type="SAM" id="MobiDB-lite"/>
    </source>
</evidence>
<dbReference type="FunCoup" id="A0A2P5EQM9">
    <property type="interactions" value="3"/>
</dbReference>
<gene>
    <name evidence="14" type="ORF">TorRG33x02_163570</name>
</gene>
<dbReference type="GO" id="GO:0008270">
    <property type="term" value="F:zinc ion binding"/>
    <property type="evidence" value="ECO:0007669"/>
    <property type="project" value="UniProtKB-KW"/>
</dbReference>
<comment type="function">
    <text evidence="11">E3 ubiquitin-protein ligase.</text>
</comment>
<comment type="catalytic activity">
    <reaction evidence="1 11">
        <text>S-ubiquitinyl-[E2 ubiquitin-conjugating enzyme]-L-cysteine + [acceptor protein]-L-lysine = [E2 ubiquitin-conjugating enzyme]-L-cysteine + N(6)-ubiquitinyl-[acceptor protein]-L-lysine.</text>
        <dbReference type="EC" id="2.3.2.27"/>
    </reaction>
</comment>
<keyword evidence="5 11" id="KW-0479">Metal-binding</keyword>
<name>A0A2P5EQM9_TREOI</name>
<evidence type="ECO:0000256" key="4">
    <source>
        <dbReference type="ARBA" id="ARBA00022679"/>
    </source>
</evidence>
<dbReference type="CDD" id="cd16745">
    <property type="entry name" value="RING-HC_AtRMA-like"/>
    <property type="match status" value="1"/>
</dbReference>
<dbReference type="UniPathway" id="UPA00143"/>
<dbReference type="FunFam" id="3.30.40.10:FF:000778">
    <property type="entry name" value="E3 ubiquitin-protein ligase RMA1H1 isoform A"/>
    <property type="match status" value="1"/>
</dbReference>
<evidence type="ECO:0000256" key="6">
    <source>
        <dbReference type="ARBA" id="ARBA00022771"/>
    </source>
</evidence>
<comment type="domain">
    <text evidence="11">The RING-type zinc finger domain is responsible for E3 ligase activity.</text>
</comment>
<dbReference type="GO" id="GO:0016567">
    <property type="term" value="P:protein ubiquitination"/>
    <property type="evidence" value="ECO:0007669"/>
    <property type="project" value="UniProtKB-UniPathway"/>
</dbReference>
<dbReference type="PROSITE" id="PS50089">
    <property type="entry name" value="ZF_RING_2"/>
    <property type="match status" value="1"/>
</dbReference>
<keyword evidence="8 11" id="KW-0862">Zinc</keyword>
<dbReference type="Pfam" id="PF13445">
    <property type="entry name" value="zf-RING_UBOX"/>
    <property type="match status" value="1"/>
</dbReference>
<evidence type="ECO:0000256" key="3">
    <source>
        <dbReference type="ARBA" id="ARBA00004906"/>
    </source>
</evidence>
<comment type="caution">
    <text evidence="14">The sequence shown here is derived from an EMBL/GenBank/DDBJ whole genome shotgun (WGS) entry which is preliminary data.</text>
</comment>
<sequence length="258" mass="28711">MALDQYFQGPMAENNSVEETKSSCQKWKSFSDDLDNSNPSAGFDCNICLDTVHDPVVTLCGHLYCWPCIYKWLHYQSVSSENHEQQPQQQCPVCKAEVSQSSLVPLYGRGQTTKPSKGKAPNLGIVIPRRPLGPFCGVDSPRTASTSPHMSQQAYHRSYPNQSHLNSPRRGGYTASPMLSPGGTVANLFDPNVGIFGEMVYARVFGNSITNLYNYPNSYHLTGSASPRVRRHVMQADRSLSRISFFLFCCLVLCLLLF</sequence>
<dbReference type="Gene3D" id="3.30.40.10">
    <property type="entry name" value="Zinc/RING finger domain, C3HC4 (zinc finger)"/>
    <property type="match status" value="1"/>
</dbReference>
<dbReference type="PROSITE" id="PS00518">
    <property type="entry name" value="ZF_RING_1"/>
    <property type="match status" value="1"/>
</dbReference>
<dbReference type="EC" id="2.3.2.27" evidence="11"/>
<evidence type="ECO:0000256" key="7">
    <source>
        <dbReference type="ARBA" id="ARBA00022786"/>
    </source>
</evidence>
<dbReference type="InterPro" id="IPR013083">
    <property type="entry name" value="Znf_RING/FYVE/PHD"/>
</dbReference>
<dbReference type="InterPro" id="IPR045103">
    <property type="entry name" value="RNF5/RNF185-like"/>
</dbReference>
<dbReference type="OrthoDB" id="6270329at2759"/>
<dbReference type="GO" id="GO:0061630">
    <property type="term" value="F:ubiquitin protein ligase activity"/>
    <property type="evidence" value="ECO:0007669"/>
    <property type="project" value="UniProtKB-UniRule"/>
</dbReference>
<keyword evidence="9" id="KW-0472">Membrane</keyword>
<keyword evidence="4 11" id="KW-0808">Transferase</keyword>
<dbReference type="InterPro" id="IPR027370">
    <property type="entry name" value="Znf-RING_euk"/>
</dbReference>
<organism evidence="14 15">
    <name type="scientific">Trema orientale</name>
    <name type="common">Charcoal tree</name>
    <name type="synonym">Celtis orientalis</name>
    <dbReference type="NCBI Taxonomy" id="63057"/>
    <lineage>
        <taxon>Eukaryota</taxon>
        <taxon>Viridiplantae</taxon>
        <taxon>Streptophyta</taxon>
        <taxon>Embryophyta</taxon>
        <taxon>Tracheophyta</taxon>
        <taxon>Spermatophyta</taxon>
        <taxon>Magnoliopsida</taxon>
        <taxon>eudicotyledons</taxon>
        <taxon>Gunneridae</taxon>
        <taxon>Pentapetalae</taxon>
        <taxon>rosids</taxon>
        <taxon>fabids</taxon>
        <taxon>Rosales</taxon>
        <taxon>Cannabaceae</taxon>
        <taxon>Trema</taxon>
    </lineage>
</organism>